<keyword evidence="9 14" id="KW-0521">NADP</keyword>
<comment type="function">
    <text evidence="1 14">Converts 2,5-diamino-6-(ribosylamino)-4(3h)-pyrimidinone 5'-phosphate into 5-amino-6-(ribosylamino)-2,4(1h,3h)-pyrimidinedione 5'-phosphate.</text>
</comment>
<feature type="binding site" evidence="16">
    <location>
        <position position="300"/>
    </location>
    <ligand>
        <name>substrate</name>
    </ligand>
</feature>
<keyword evidence="6 14" id="KW-0479">Metal-binding</keyword>
<dbReference type="NCBIfam" id="TIGR00326">
    <property type="entry name" value="eubact_ribD"/>
    <property type="match status" value="1"/>
</dbReference>
<dbReference type="PANTHER" id="PTHR38011:SF7">
    <property type="entry name" value="2,5-DIAMINO-6-RIBOSYLAMINO-4(3H)-PYRIMIDINONE 5'-PHOSPHATE REDUCTASE"/>
    <property type="match status" value="1"/>
</dbReference>
<comment type="cofactor">
    <cofactor evidence="14 17">
        <name>Zn(2+)</name>
        <dbReference type="ChEBI" id="CHEBI:29105"/>
    </cofactor>
    <text evidence="14 17">Binds 1 zinc ion.</text>
</comment>
<evidence type="ECO:0000256" key="12">
    <source>
        <dbReference type="ARBA" id="ARBA00049861"/>
    </source>
</evidence>
<evidence type="ECO:0000256" key="14">
    <source>
        <dbReference type="PIRNR" id="PIRNR006769"/>
    </source>
</evidence>
<keyword evidence="8 14" id="KW-0862">Zinc</keyword>
<evidence type="ECO:0000256" key="7">
    <source>
        <dbReference type="ARBA" id="ARBA00022801"/>
    </source>
</evidence>
<dbReference type="EC" id="1.1.1.193" evidence="14"/>
<evidence type="ECO:0000256" key="10">
    <source>
        <dbReference type="ARBA" id="ARBA00023002"/>
    </source>
</evidence>
<evidence type="ECO:0000256" key="3">
    <source>
        <dbReference type="ARBA" id="ARBA00004910"/>
    </source>
</evidence>
<keyword evidence="11" id="KW-0511">Multifunctional enzyme</keyword>
<protein>
    <recommendedName>
        <fullName evidence="14">Riboflavin biosynthesis protein RibD</fullName>
    </recommendedName>
    <domain>
        <recommendedName>
            <fullName evidence="14">Diaminohydroxyphosphoribosylaminopyrimidine deaminase</fullName>
            <shortName evidence="14">DRAP deaminase</shortName>
            <ecNumber evidence="14">3.5.4.26</ecNumber>
        </recommendedName>
        <alternativeName>
            <fullName evidence="14">Riboflavin-specific deaminase</fullName>
        </alternativeName>
    </domain>
    <domain>
        <recommendedName>
            <fullName evidence="14">5-amino-6-(5-phosphoribosylamino)uracil reductase</fullName>
            <ecNumber evidence="14">1.1.1.193</ecNumber>
        </recommendedName>
        <alternativeName>
            <fullName evidence="14">HTP reductase</fullName>
        </alternativeName>
    </domain>
</protein>
<feature type="binding site" evidence="16">
    <location>
        <position position="201"/>
    </location>
    <ligand>
        <name>NADP(+)</name>
        <dbReference type="ChEBI" id="CHEBI:58349"/>
    </ligand>
</feature>
<dbReference type="NCBIfam" id="TIGR00227">
    <property type="entry name" value="ribD_Cterm"/>
    <property type="match status" value="1"/>
</dbReference>
<dbReference type="InterPro" id="IPR024072">
    <property type="entry name" value="DHFR-like_dom_sf"/>
</dbReference>
<dbReference type="SUPFAM" id="SSF53927">
    <property type="entry name" value="Cytidine deaminase-like"/>
    <property type="match status" value="1"/>
</dbReference>
<feature type="binding site" evidence="16">
    <location>
        <position position="209"/>
    </location>
    <ligand>
        <name>substrate</name>
    </ligand>
</feature>
<comment type="similarity">
    <text evidence="4 14">In the N-terminal section; belongs to the cytidine and deoxycytidylate deaminase family.</text>
</comment>
<dbReference type="InterPro" id="IPR004794">
    <property type="entry name" value="Eubact_RibD"/>
</dbReference>
<evidence type="ECO:0000256" key="16">
    <source>
        <dbReference type="PIRSR" id="PIRSR006769-2"/>
    </source>
</evidence>
<keyword evidence="10 14" id="KW-0560">Oxidoreductase</keyword>
<dbReference type="InterPro" id="IPR050765">
    <property type="entry name" value="Riboflavin_Biosynth_HTPR"/>
</dbReference>
<dbReference type="Pfam" id="PF01872">
    <property type="entry name" value="RibD_C"/>
    <property type="match status" value="1"/>
</dbReference>
<evidence type="ECO:0000313" key="20">
    <source>
        <dbReference type="Proteomes" id="UP000230956"/>
    </source>
</evidence>
<proteinExistence type="inferred from homology"/>
<comment type="caution">
    <text evidence="19">The sequence shown here is derived from an EMBL/GenBank/DDBJ whole genome shotgun (WGS) entry which is preliminary data.</text>
</comment>
<comment type="catalytic activity">
    <reaction evidence="13 14">
        <text>2,5-diamino-6-hydroxy-4-(5-phosphoribosylamino)-pyrimidine + H2O + H(+) = 5-amino-6-(5-phospho-D-ribosylamino)uracil + NH4(+)</text>
        <dbReference type="Rhea" id="RHEA:21868"/>
        <dbReference type="ChEBI" id="CHEBI:15377"/>
        <dbReference type="ChEBI" id="CHEBI:15378"/>
        <dbReference type="ChEBI" id="CHEBI:28938"/>
        <dbReference type="ChEBI" id="CHEBI:58453"/>
        <dbReference type="ChEBI" id="CHEBI:58614"/>
        <dbReference type="EC" id="3.5.4.26"/>
    </reaction>
</comment>
<evidence type="ECO:0000256" key="5">
    <source>
        <dbReference type="ARBA" id="ARBA00007417"/>
    </source>
</evidence>
<feature type="active site" description="Proton donor" evidence="15">
    <location>
        <position position="57"/>
    </location>
</feature>
<feature type="domain" description="CMP/dCMP-type deaminase" evidence="18">
    <location>
        <begin position="6"/>
        <end position="128"/>
    </location>
</feature>
<sequence>MENTAVDFKQYMKRAVELAEMGRGTTSPNPMVGALILKDGRVIAEGYHQKAGEPHAEINAFNNATEDVEGATMVVSLEPCNHHGRTPPCSEAIINAGIKKVIVGMIDPNPKCAGGGIKRLRDAGIEIEYGVLSDVVAKQNEVFIKYITTGRPFVVLKAAVSLDGKIAQSPERATAITGEAARKRAHELRNQYDAIMVGIGTVTVDNPQLTTRLERENTRNPVRIIVDSKARIPLSSKIVSTAHDVRTIIATTSFASLANIEDLKVRGLEIIKLETWDGTVDVELLLEELGSREISSILVEGGGKLAASFVKAGLVDKYMIFIAPKFIGKQGVDLIGGRLDVMKELRIESIEQLGKGKAEDTVKDIKDGIEDILVEAYPKKKGSLDVILSNSEESRAQEAFLESEGFKLQ</sequence>
<gene>
    <name evidence="19" type="primary">ribD</name>
    <name evidence="19" type="ORF">COY37_05160</name>
</gene>
<comment type="catalytic activity">
    <reaction evidence="12 14">
        <text>5-amino-6-(5-phospho-D-ribitylamino)uracil + NADP(+) = 5-amino-6-(5-phospho-D-ribosylamino)uracil + NADPH + H(+)</text>
        <dbReference type="Rhea" id="RHEA:17845"/>
        <dbReference type="ChEBI" id="CHEBI:15378"/>
        <dbReference type="ChEBI" id="CHEBI:57783"/>
        <dbReference type="ChEBI" id="CHEBI:58349"/>
        <dbReference type="ChEBI" id="CHEBI:58421"/>
        <dbReference type="ChEBI" id="CHEBI:58453"/>
        <dbReference type="EC" id="1.1.1.193"/>
    </reaction>
</comment>
<feature type="binding site" evidence="17">
    <location>
        <position position="89"/>
    </location>
    <ligand>
        <name>Zn(2+)</name>
        <dbReference type="ChEBI" id="CHEBI:29105"/>
        <note>catalytic</note>
    </ligand>
</feature>
<dbReference type="FunFam" id="3.40.140.10:FF:000025">
    <property type="entry name" value="Riboflavin biosynthesis protein RibD"/>
    <property type="match status" value="1"/>
</dbReference>
<dbReference type="Proteomes" id="UP000230956">
    <property type="component" value="Unassembled WGS sequence"/>
</dbReference>
<dbReference type="SUPFAM" id="SSF53597">
    <property type="entry name" value="Dihydrofolate reductase-like"/>
    <property type="match status" value="1"/>
</dbReference>
<evidence type="ECO:0000313" key="19">
    <source>
        <dbReference type="EMBL" id="PIZ39303.1"/>
    </source>
</evidence>
<evidence type="ECO:0000256" key="17">
    <source>
        <dbReference type="PIRSR" id="PIRSR006769-3"/>
    </source>
</evidence>
<dbReference type="GO" id="GO:0008703">
    <property type="term" value="F:5-amino-6-(5-phosphoribosylamino)uracil reductase activity"/>
    <property type="evidence" value="ECO:0007669"/>
    <property type="project" value="UniProtKB-EC"/>
</dbReference>
<reference evidence="20" key="1">
    <citation type="submission" date="2017-09" db="EMBL/GenBank/DDBJ databases">
        <title>Depth-based differentiation of microbial function through sediment-hosted aquifers and enrichment of novel symbionts in the deep terrestrial subsurface.</title>
        <authorList>
            <person name="Probst A.J."/>
            <person name="Ladd B."/>
            <person name="Jarett J.K."/>
            <person name="Geller-Mcgrath D.E."/>
            <person name="Sieber C.M.K."/>
            <person name="Emerson J.B."/>
            <person name="Anantharaman K."/>
            <person name="Thomas B.C."/>
            <person name="Malmstrom R."/>
            <person name="Stieglmeier M."/>
            <person name="Klingl A."/>
            <person name="Woyke T."/>
            <person name="Ryan C.M."/>
            <person name="Banfield J.F."/>
        </authorList>
    </citation>
    <scope>NUCLEOTIDE SEQUENCE [LARGE SCALE GENOMIC DNA]</scope>
</reference>
<evidence type="ECO:0000256" key="15">
    <source>
        <dbReference type="PIRSR" id="PIRSR006769-1"/>
    </source>
</evidence>
<dbReference type="EC" id="3.5.4.26" evidence="14"/>
<dbReference type="GO" id="GO:0046872">
    <property type="term" value="F:metal ion binding"/>
    <property type="evidence" value="ECO:0007669"/>
    <property type="project" value="UniProtKB-KW"/>
</dbReference>
<dbReference type="Gene3D" id="3.40.140.10">
    <property type="entry name" value="Cytidine Deaminase, domain 2"/>
    <property type="match status" value="1"/>
</dbReference>
<dbReference type="EMBL" id="PFNG01000124">
    <property type="protein sequence ID" value="PIZ39303.1"/>
    <property type="molecule type" value="Genomic_DNA"/>
</dbReference>
<feature type="binding site" evidence="16">
    <location>
        <position position="228"/>
    </location>
    <ligand>
        <name>NADP(+)</name>
        <dbReference type="ChEBI" id="CHEBI:58349"/>
    </ligand>
</feature>
<feature type="binding site" evidence="16">
    <location>
        <position position="159"/>
    </location>
    <ligand>
        <name>NADP(+)</name>
        <dbReference type="ChEBI" id="CHEBI:58349"/>
    </ligand>
</feature>
<name>A0A2M7T8C0_9ACTN</name>
<dbReference type="PROSITE" id="PS51747">
    <property type="entry name" value="CYT_DCMP_DEAMINASES_2"/>
    <property type="match status" value="1"/>
</dbReference>
<evidence type="ECO:0000256" key="9">
    <source>
        <dbReference type="ARBA" id="ARBA00022857"/>
    </source>
</evidence>
<keyword evidence="14" id="KW-0686">Riboflavin biosynthesis</keyword>
<organism evidence="19 20">
    <name type="scientific">Candidatus Aquicultor secundus</name>
    <dbReference type="NCBI Taxonomy" id="1973895"/>
    <lineage>
        <taxon>Bacteria</taxon>
        <taxon>Bacillati</taxon>
        <taxon>Actinomycetota</taxon>
        <taxon>Candidatus Aquicultoria</taxon>
        <taxon>Candidatus Aquicultorales</taxon>
        <taxon>Candidatus Aquicultoraceae</taxon>
        <taxon>Candidatus Aquicultor</taxon>
    </lineage>
</organism>
<evidence type="ECO:0000256" key="8">
    <source>
        <dbReference type="ARBA" id="ARBA00022833"/>
    </source>
</evidence>
<feature type="binding site" evidence="17">
    <location>
        <position position="80"/>
    </location>
    <ligand>
        <name>Zn(2+)</name>
        <dbReference type="ChEBI" id="CHEBI:29105"/>
        <note>catalytic</note>
    </ligand>
</feature>
<comment type="pathway">
    <text evidence="2 14">Cofactor biosynthesis; riboflavin biosynthesis; 5-amino-6-(D-ribitylamino)uracil from GTP: step 2/4.</text>
</comment>
<accession>A0A2M7T8C0</accession>
<dbReference type="InterPro" id="IPR016193">
    <property type="entry name" value="Cytidine_deaminase-like"/>
</dbReference>
<feature type="binding site" evidence="16">
    <location>
        <begin position="302"/>
        <end position="308"/>
    </location>
    <ligand>
        <name>NADP(+)</name>
        <dbReference type="ChEBI" id="CHEBI:58349"/>
    </ligand>
</feature>
<evidence type="ECO:0000256" key="2">
    <source>
        <dbReference type="ARBA" id="ARBA00004882"/>
    </source>
</evidence>
<feature type="binding site" evidence="16">
    <location>
        <position position="205"/>
    </location>
    <ligand>
        <name>NADP(+)</name>
        <dbReference type="ChEBI" id="CHEBI:58349"/>
    </ligand>
</feature>
<dbReference type="GO" id="GO:0050661">
    <property type="term" value="F:NADP binding"/>
    <property type="evidence" value="ECO:0007669"/>
    <property type="project" value="InterPro"/>
</dbReference>
<evidence type="ECO:0000256" key="6">
    <source>
        <dbReference type="ARBA" id="ARBA00022723"/>
    </source>
</evidence>
<dbReference type="GO" id="GO:0008835">
    <property type="term" value="F:diaminohydroxyphosphoribosylaminopyrimidine deaminase activity"/>
    <property type="evidence" value="ECO:0007669"/>
    <property type="project" value="UniProtKB-EC"/>
</dbReference>
<dbReference type="PANTHER" id="PTHR38011">
    <property type="entry name" value="DIHYDROFOLATE REDUCTASE FAMILY PROTEIN (AFU_ORTHOLOGUE AFUA_8G06820)"/>
    <property type="match status" value="1"/>
</dbReference>
<dbReference type="GO" id="GO:0009231">
    <property type="term" value="P:riboflavin biosynthetic process"/>
    <property type="evidence" value="ECO:0007669"/>
    <property type="project" value="UniProtKB-UniPathway"/>
</dbReference>
<evidence type="ECO:0000256" key="1">
    <source>
        <dbReference type="ARBA" id="ARBA00002151"/>
    </source>
</evidence>
<keyword evidence="7 14" id="KW-0378">Hydrolase</keyword>
<evidence type="ECO:0000256" key="13">
    <source>
        <dbReference type="ARBA" id="ARBA00049886"/>
    </source>
</evidence>
<evidence type="ECO:0000256" key="11">
    <source>
        <dbReference type="ARBA" id="ARBA00023268"/>
    </source>
</evidence>
<evidence type="ECO:0000259" key="18">
    <source>
        <dbReference type="PROSITE" id="PS51747"/>
    </source>
</evidence>
<dbReference type="UniPathway" id="UPA00275">
    <property type="reaction ID" value="UER00401"/>
</dbReference>
<comment type="similarity">
    <text evidence="5 14">In the C-terminal section; belongs to the HTP reductase family.</text>
</comment>
<comment type="pathway">
    <text evidence="3 14">Cofactor biosynthesis; riboflavin biosynthesis; 5-amino-6-(D-ribitylamino)uracil from GTP: step 3/4.</text>
</comment>
<feature type="binding site" evidence="16">
    <location>
        <position position="212"/>
    </location>
    <ligand>
        <name>substrate</name>
    </ligand>
</feature>
<feature type="binding site" evidence="16">
    <location>
        <position position="189"/>
    </location>
    <ligand>
        <name>substrate</name>
    </ligand>
</feature>
<feature type="binding site" evidence="17">
    <location>
        <position position="55"/>
    </location>
    <ligand>
        <name>Zn(2+)</name>
        <dbReference type="ChEBI" id="CHEBI:29105"/>
        <note>catalytic</note>
    </ligand>
</feature>
<dbReference type="Gene3D" id="3.40.430.10">
    <property type="entry name" value="Dihydrofolate Reductase, subunit A"/>
    <property type="match status" value="1"/>
</dbReference>
<evidence type="ECO:0000256" key="4">
    <source>
        <dbReference type="ARBA" id="ARBA00005259"/>
    </source>
</evidence>
<dbReference type="InterPro" id="IPR002734">
    <property type="entry name" value="RibDG_C"/>
</dbReference>
<dbReference type="AlphaFoldDB" id="A0A2M7T8C0"/>
<dbReference type="PIRSF" id="PIRSF006769">
    <property type="entry name" value="RibD"/>
    <property type="match status" value="1"/>
</dbReference>
<dbReference type="Pfam" id="PF00383">
    <property type="entry name" value="dCMP_cyt_deam_1"/>
    <property type="match status" value="1"/>
</dbReference>
<dbReference type="CDD" id="cd01284">
    <property type="entry name" value="Riboflavin_deaminase-reductase"/>
    <property type="match status" value="1"/>
</dbReference>
<dbReference type="InterPro" id="IPR002125">
    <property type="entry name" value="CMP_dCMP_dom"/>
</dbReference>
<dbReference type="InterPro" id="IPR011549">
    <property type="entry name" value="RibD_C"/>
</dbReference>